<comment type="caution">
    <text evidence="2">The sequence shown here is derived from an EMBL/GenBank/DDBJ whole genome shotgun (WGS) entry which is preliminary data.</text>
</comment>
<gene>
    <name evidence="2" type="ORF">SERN_0566</name>
</gene>
<accession>A0A4Z1E2X0</accession>
<comment type="similarity">
    <text evidence="1">Belongs to the HyuE racemase family.</text>
</comment>
<evidence type="ECO:0000313" key="3">
    <source>
        <dbReference type="Proteomes" id="UP000297318"/>
    </source>
</evidence>
<dbReference type="GO" id="GO:0047661">
    <property type="term" value="F:amino-acid racemase activity"/>
    <property type="evidence" value="ECO:0007669"/>
    <property type="project" value="InterPro"/>
</dbReference>
<keyword evidence="3" id="KW-1185">Reference proteome</keyword>
<dbReference type="AlphaFoldDB" id="A0A4Z1E2X0"/>
<sequence>MTAVVGDGGGRCIAVVNCNTSSEMTREIAAGARAVAAPGTEILGLQPVWGPTSAEGFYDSFITAAAVLDLLTTLPAEVEIDAVVMAGFGEHGREGARELLECPVVDITEAAAMHAMLLGHRYGVVTTLPRVRGQIEDSLLVAGLAQRCVGVEAADLGVLEVGRDHARTVAAFVAAGERAIGAGADVLVLGCAGFTAVRAELAAALAVPVVDAVSAGVTTAEALLACGSRTSKVGAYARPLTKARTGWPVAVGW</sequence>
<dbReference type="InterPro" id="IPR015942">
    <property type="entry name" value="Asp/Glu/hydantoin_racemase"/>
</dbReference>
<dbReference type="Pfam" id="PF01177">
    <property type="entry name" value="Asp_Glu_race"/>
    <property type="match status" value="1"/>
</dbReference>
<protein>
    <submittedName>
        <fullName evidence="2">Hydantoin racemase</fullName>
    </submittedName>
</protein>
<dbReference type="EMBL" id="RHPJ01000001">
    <property type="protein sequence ID" value="TGO06374.1"/>
    <property type="molecule type" value="Genomic_DNA"/>
</dbReference>
<dbReference type="PANTHER" id="PTHR28047">
    <property type="entry name" value="PROTEIN DCG1"/>
    <property type="match status" value="1"/>
</dbReference>
<dbReference type="Gene3D" id="3.40.50.12500">
    <property type="match status" value="1"/>
</dbReference>
<organism evidence="2 3">
    <name type="scientific">Serinibacter arcticus</name>
    <dbReference type="NCBI Taxonomy" id="1655435"/>
    <lineage>
        <taxon>Bacteria</taxon>
        <taxon>Bacillati</taxon>
        <taxon>Actinomycetota</taxon>
        <taxon>Actinomycetes</taxon>
        <taxon>Micrococcales</taxon>
        <taxon>Beutenbergiaceae</taxon>
        <taxon>Serinibacter</taxon>
    </lineage>
</organism>
<evidence type="ECO:0000256" key="1">
    <source>
        <dbReference type="ARBA" id="ARBA00038414"/>
    </source>
</evidence>
<proteinExistence type="inferred from homology"/>
<name>A0A4Z1E2X0_9MICO</name>
<dbReference type="InterPro" id="IPR052186">
    <property type="entry name" value="Hydantoin_racemase-like"/>
</dbReference>
<dbReference type="PANTHER" id="PTHR28047:SF5">
    <property type="entry name" value="PROTEIN DCG1"/>
    <property type="match status" value="1"/>
</dbReference>
<evidence type="ECO:0000313" key="2">
    <source>
        <dbReference type="EMBL" id="TGO06374.1"/>
    </source>
</evidence>
<dbReference type="Proteomes" id="UP000297318">
    <property type="component" value="Unassembled WGS sequence"/>
</dbReference>
<dbReference type="InterPro" id="IPR053714">
    <property type="entry name" value="Iso_Racemase_Enz_sf"/>
</dbReference>
<reference evidence="2 3" key="1">
    <citation type="submission" date="2018-11" db="EMBL/GenBank/DDBJ databases">
        <title>Complete genome sequencing of the Actinobacteria Serinibacter sp. K3-2.</title>
        <authorList>
            <person name="Rakitin A.L."/>
            <person name="Beletsky A.V."/>
            <person name="Mardanov A.V."/>
            <person name="Ravin N.V."/>
            <person name="Gromova A.S."/>
            <person name="Filippova S.N."/>
            <person name="Gal'Chenko V.F."/>
        </authorList>
    </citation>
    <scope>NUCLEOTIDE SEQUENCE [LARGE SCALE GENOMIC DNA]</scope>
    <source>
        <strain evidence="2 3">K3-2</strain>
    </source>
</reference>